<dbReference type="Pfam" id="PF01476">
    <property type="entry name" value="LysM"/>
    <property type="match status" value="1"/>
</dbReference>
<sequence>MKRSYTLLIAAIILATSSIVAVGKNEPPIKRKGNLLADRIVNALDSLSKLKVFPQQNNSIYPINPAYHIPELAIEYKLTAMGRTMPIDMDYTPEVQRYITLFTGERREAFSKMLGLAQLYFPIFEEMLDQYRLPLELKYLAIVESALNPLAVSSSGAVGLWQFKITTGQMLNLNVTSYVDERMDPYKSTEAACKYLEYLFRIFKDWHLALAAYNGGPGAVRNAILRSGGETSYWKLLPYLPEQTRNYVPAYIAATYVAKNYADFEMEPTQPLYNQSTVDTIKVYGGIFFEGIKKYTDLDMESVRFLNPSFRTNYIPDNGGFYTIVLPHSAIKKFYMNYKDIYAFKPASNGYAIAVKNAGETAGKKKITYTVRSGDYYHRLALAFGCTVDDINAWNPDAPEELSVGQRLNIWTDTTSAKQYSGNSENINRN</sequence>
<dbReference type="Gene3D" id="1.10.530.10">
    <property type="match status" value="1"/>
</dbReference>
<dbReference type="InterPro" id="IPR000189">
    <property type="entry name" value="Transglyc_AS"/>
</dbReference>
<dbReference type="InterPro" id="IPR018392">
    <property type="entry name" value="LysM"/>
</dbReference>
<dbReference type="OrthoDB" id="9815002at2"/>
<dbReference type="GO" id="GO:0000270">
    <property type="term" value="P:peptidoglycan metabolic process"/>
    <property type="evidence" value="ECO:0007669"/>
    <property type="project" value="InterPro"/>
</dbReference>
<dbReference type="PROSITE" id="PS00922">
    <property type="entry name" value="TRANSGLYCOSYLASE"/>
    <property type="match status" value="1"/>
</dbReference>
<accession>A0A1G6R0A7</accession>
<dbReference type="PANTHER" id="PTHR37423:SF2">
    <property type="entry name" value="MEMBRANE-BOUND LYTIC MUREIN TRANSGLYCOSYLASE C"/>
    <property type="match status" value="1"/>
</dbReference>
<feature type="domain" description="LysM" evidence="2">
    <location>
        <begin position="367"/>
        <end position="410"/>
    </location>
</feature>
<dbReference type="PROSITE" id="PS51782">
    <property type="entry name" value="LYSM"/>
    <property type="match status" value="1"/>
</dbReference>
<dbReference type="SMART" id="SM00257">
    <property type="entry name" value="LysM"/>
    <property type="match status" value="1"/>
</dbReference>
<dbReference type="SUPFAM" id="SSF54106">
    <property type="entry name" value="LysM domain"/>
    <property type="match status" value="1"/>
</dbReference>
<organism evidence="3 4">
    <name type="scientific">Williamwhitmania taraxaci</name>
    <dbReference type="NCBI Taxonomy" id="1640674"/>
    <lineage>
        <taxon>Bacteria</taxon>
        <taxon>Pseudomonadati</taxon>
        <taxon>Bacteroidota</taxon>
        <taxon>Bacteroidia</taxon>
        <taxon>Bacteroidales</taxon>
        <taxon>Williamwhitmaniaceae</taxon>
        <taxon>Williamwhitmania</taxon>
    </lineage>
</organism>
<dbReference type="SUPFAM" id="SSF53955">
    <property type="entry name" value="Lysozyme-like"/>
    <property type="match status" value="1"/>
</dbReference>
<evidence type="ECO:0000313" key="4">
    <source>
        <dbReference type="Proteomes" id="UP000199452"/>
    </source>
</evidence>
<dbReference type="CDD" id="cd00118">
    <property type="entry name" value="LysM"/>
    <property type="match status" value="1"/>
</dbReference>
<dbReference type="Gene3D" id="3.10.350.10">
    <property type="entry name" value="LysM domain"/>
    <property type="match status" value="1"/>
</dbReference>
<evidence type="ECO:0000256" key="1">
    <source>
        <dbReference type="ARBA" id="ARBA00007734"/>
    </source>
</evidence>
<dbReference type="EMBL" id="FMYP01000068">
    <property type="protein sequence ID" value="SDC98042.1"/>
    <property type="molecule type" value="Genomic_DNA"/>
</dbReference>
<dbReference type="InterPro" id="IPR023346">
    <property type="entry name" value="Lysozyme-like_dom_sf"/>
</dbReference>
<proteinExistence type="inferred from homology"/>
<name>A0A1G6R0A7_9BACT</name>
<dbReference type="InterPro" id="IPR036779">
    <property type="entry name" value="LysM_dom_sf"/>
</dbReference>
<dbReference type="CDD" id="cd16894">
    <property type="entry name" value="MltD-like"/>
    <property type="match status" value="1"/>
</dbReference>
<dbReference type="GO" id="GO:0016020">
    <property type="term" value="C:membrane"/>
    <property type="evidence" value="ECO:0007669"/>
    <property type="project" value="InterPro"/>
</dbReference>
<dbReference type="RefSeq" id="WP_092440245.1">
    <property type="nucleotide sequence ID" value="NZ_FMYP01000068.1"/>
</dbReference>
<dbReference type="GO" id="GO:0008933">
    <property type="term" value="F:peptidoglycan lytic transglycosylase activity"/>
    <property type="evidence" value="ECO:0007669"/>
    <property type="project" value="InterPro"/>
</dbReference>
<dbReference type="STRING" id="1640674.SAMN05216323_10686"/>
<reference evidence="3 4" key="1">
    <citation type="submission" date="2016-09" db="EMBL/GenBank/DDBJ databases">
        <authorList>
            <person name="Capua I."/>
            <person name="De Benedictis P."/>
            <person name="Joannis T."/>
            <person name="Lombin L.H."/>
            <person name="Cattoli G."/>
        </authorList>
    </citation>
    <scope>NUCLEOTIDE SEQUENCE [LARGE SCALE GENOMIC DNA]</scope>
    <source>
        <strain evidence="3 4">A7P-90m</strain>
    </source>
</reference>
<dbReference type="Proteomes" id="UP000199452">
    <property type="component" value="Unassembled WGS sequence"/>
</dbReference>
<dbReference type="AlphaFoldDB" id="A0A1G6R0A7"/>
<keyword evidence="4" id="KW-1185">Reference proteome</keyword>
<gene>
    <name evidence="3" type="ORF">SAMN05216323_10686</name>
</gene>
<dbReference type="InterPro" id="IPR008258">
    <property type="entry name" value="Transglycosylase_SLT_dom_1"/>
</dbReference>
<comment type="similarity">
    <text evidence="1">Belongs to the transglycosylase Slt family.</text>
</comment>
<evidence type="ECO:0000259" key="2">
    <source>
        <dbReference type="PROSITE" id="PS51782"/>
    </source>
</evidence>
<protein>
    <submittedName>
        <fullName evidence="3">Membrane-bound lytic murein transglycosylase D</fullName>
    </submittedName>
</protein>
<evidence type="ECO:0000313" key="3">
    <source>
        <dbReference type="EMBL" id="SDC98042.1"/>
    </source>
</evidence>
<dbReference type="PANTHER" id="PTHR37423">
    <property type="entry name" value="SOLUBLE LYTIC MUREIN TRANSGLYCOSYLASE-RELATED"/>
    <property type="match status" value="1"/>
</dbReference>
<dbReference type="Pfam" id="PF01464">
    <property type="entry name" value="SLT"/>
    <property type="match status" value="1"/>
</dbReference>